<dbReference type="Proteomes" id="UP000050520">
    <property type="component" value="Unassembled WGS sequence"/>
</dbReference>
<keyword evidence="10" id="KW-0645">Protease</keyword>
<feature type="transmembrane region" description="Helical" evidence="1">
    <location>
        <begin position="205"/>
        <end position="226"/>
    </location>
</feature>
<dbReference type="Proteomes" id="UP001279522">
    <property type="component" value="Unassembled WGS sequence"/>
</dbReference>
<dbReference type="EMBL" id="CP032184">
    <property type="protein sequence ID" value="AXZ48148.1"/>
    <property type="molecule type" value="Genomic_DNA"/>
</dbReference>
<dbReference type="Proteomes" id="UP001169574">
    <property type="component" value="Unassembled WGS sequence"/>
</dbReference>
<dbReference type="EMBL" id="LJEB01000088">
    <property type="protein sequence ID" value="KPR53846.1"/>
    <property type="molecule type" value="Genomic_DNA"/>
</dbReference>
<dbReference type="PANTHER" id="PTHR36435:SF1">
    <property type="entry name" value="CAAX AMINO TERMINAL PROTEASE FAMILY PROTEIN"/>
    <property type="match status" value="1"/>
</dbReference>
<keyword evidence="1" id="KW-0812">Transmembrane</keyword>
<reference evidence="4" key="10">
    <citation type="submission" date="2022-05" db="EMBL/GenBank/DDBJ databases">
        <authorList>
            <person name="Alioto T."/>
            <person name="Alioto T."/>
            <person name="Gomez Garrido J."/>
        </authorList>
    </citation>
    <scope>NUCLEOTIDE SEQUENCE</scope>
    <source>
        <strain evidence="4">112</strain>
    </source>
</reference>
<dbReference type="GO" id="GO:0008237">
    <property type="term" value="F:metallopeptidase activity"/>
    <property type="evidence" value="ECO:0007669"/>
    <property type="project" value="UniProtKB-KW"/>
</dbReference>
<evidence type="ECO:0000313" key="19">
    <source>
        <dbReference type="Proteomes" id="UP000512222"/>
    </source>
</evidence>
<organism evidence="10">
    <name type="scientific">Citrobacter freundii</name>
    <dbReference type="NCBI Taxonomy" id="546"/>
    <lineage>
        <taxon>Bacteria</taxon>
        <taxon>Pseudomonadati</taxon>
        <taxon>Pseudomonadota</taxon>
        <taxon>Gammaproteobacteria</taxon>
        <taxon>Enterobacterales</taxon>
        <taxon>Enterobacteriaceae</taxon>
        <taxon>Citrobacter</taxon>
        <taxon>Citrobacter freundii complex</taxon>
    </lineage>
</organism>
<feature type="transmembrane region" description="Helical" evidence="1">
    <location>
        <begin position="181"/>
        <end position="198"/>
    </location>
</feature>
<name>A0A0D7M1L0_CITFR</name>
<dbReference type="Proteomes" id="UP000019194">
    <property type="component" value="Unassembled WGS sequence"/>
</dbReference>
<dbReference type="InterPro" id="IPR003675">
    <property type="entry name" value="Rce1/LyrA-like_dom"/>
</dbReference>
<dbReference type="GeneID" id="87001314"/>
<evidence type="ECO:0000313" key="14">
    <source>
        <dbReference type="EMBL" id="QLV30762.1"/>
    </source>
</evidence>
<evidence type="ECO:0000313" key="18">
    <source>
        <dbReference type="Proteomes" id="UP000263627"/>
    </source>
</evidence>
<dbReference type="Proteomes" id="UP000263627">
    <property type="component" value="Chromosome"/>
</dbReference>
<evidence type="ECO:0000313" key="12">
    <source>
        <dbReference type="EMBL" id="MDW2759460.1"/>
    </source>
</evidence>
<feature type="transmembrane region" description="Helical" evidence="1">
    <location>
        <begin position="79"/>
        <end position="102"/>
    </location>
</feature>
<feature type="domain" description="CAAX prenyl protease 2/Lysostaphin resistance protein A-like" evidence="2">
    <location>
        <begin position="122"/>
        <end position="213"/>
    </location>
</feature>
<reference evidence="12" key="11">
    <citation type="submission" date="2023-10" db="EMBL/GenBank/DDBJ databases">
        <title>Fecal carriage and genetic characteristics of carbapenem-resistant Enterobacterales among healthy adults from four provinces of China.</title>
        <authorList>
            <person name="Li Y."/>
            <person name="Zhang R."/>
        </authorList>
    </citation>
    <scope>NUCLEOTIDE SEQUENCE</scope>
    <source>
        <strain evidence="12">HN-136</strain>
    </source>
</reference>
<evidence type="ECO:0000313" key="9">
    <source>
        <dbReference type="EMBL" id="EMN4144280.1"/>
    </source>
</evidence>
<evidence type="ECO:0000259" key="2">
    <source>
        <dbReference type="Pfam" id="PF02517"/>
    </source>
</evidence>
<evidence type="ECO:0000313" key="6">
    <source>
        <dbReference type="EMBL" id="EHT9938716.1"/>
    </source>
</evidence>
<keyword evidence="1" id="KW-0472">Membrane</keyword>
<reference evidence="16" key="2">
    <citation type="submission" date="2015-09" db="EMBL/GenBank/DDBJ databases">
        <title>Prevalence of NDMs in South Africa.</title>
        <authorList>
            <person name="Osei Sekyere J."/>
            <person name="Govinden U."/>
            <person name="Essack S."/>
            <person name="Haldorsen B."/>
            <person name="Samuelsen O."/>
            <person name="Aasnaes B."/>
            <person name="Sundsfjord A."/>
        </authorList>
    </citation>
    <scope>NUCLEOTIDE SEQUENCE [LARGE SCALE GENOMIC DNA]</scope>
    <source>
        <strain evidence="16">ST62:944112508</strain>
    </source>
</reference>
<evidence type="ECO:0000313" key="3">
    <source>
        <dbReference type="EMBL" id="AXZ48148.1"/>
    </source>
</evidence>
<dbReference type="GO" id="GO:0006508">
    <property type="term" value="P:proteolysis"/>
    <property type="evidence" value="ECO:0007669"/>
    <property type="project" value="UniProtKB-KW"/>
</dbReference>
<dbReference type="GO" id="GO:0004175">
    <property type="term" value="F:endopeptidase activity"/>
    <property type="evidence" value="ECO:0007669"/>
    <property type="project" value="UniProtKB-ARBA"/>
</dbReference>
<reference evidence="8" key="12">
    <citation type="submission" date="2024-02" db="EMBL/GenBank/DDBJ databases">
        <authorList>
            <consortium name="Clinical and Environmental Microbiology Branch: Whole genome sequencing antimicrobial resistance pathogens in the healthcare setting"/>
        </authorList>
    </citation>
    <scope>NUCLEOTIDE SEQUENCE</scope>
    <source>
        <strain evidence="6">2021DK-00049</strain>
        <strain evidence="9">2023GN-00102</strain>
        <strain evidence="7">2023GN-00287</strain>
        <strain evidence="8">Whole organism</strain>
    </source>
</reference>
<dbReference type="Proteomes" id="UP001278087">
    <property type="component" value="Unassembled WGS sequence"/>
</dbReference>
<evidence type="ECO:0000313" key="7">
    <source>
        <dbReference type="EMBL" id="ELV3681070.1"/>
    </source>
</evidence>
<feature type="transmembrane region" description="Helical" evidence="1">
    <location>
        <begin position="15"/>
        <end position="36"/>
    </location>
</feature>
<dbReference type="EMBL" id="CBWP010000084">
    <property type="protein sequence ID" value="CDL41455.1"/>
    <property type="molecule type" value="Genomic_DNA"/>
</dbReference>
<feature type="transmembrane region" description="Helical" evidence="1">
    <location>
        <begin position="48"/>
        <end position="67"/>
    </location>
</feature>
<evidence type="ECO:0000313" key="16">
    <source>
        <dbReference type="Proteomes" id="UP000050520"/>
    </source>
</evidence>
<accession>A0A0D7M1L0</accession>
<reference evidence="13 17" key="4">
    <citation type="submission" date="2017-04" db="EMBL/GenBank/DDBJ databases">
        <title>Emergence of KPC-2-producing Citrobacter isolates from sediments of a Chinese river.</title>
        <authorList>
            <person name="Zheng B."/>
        </authorList>
    </citation>
    <scope>NUCLEOTIDE SEQUENCE [LARGE SCALE GENOMIC DNA]</scope>
    <source>
        <strain evidence="13 17">C191</strain>
    </source>
</reference>
<evidence type="ECO:0000313" key="11">
    <source>
        <dbReference type="EMBL" id="KPR53846.1"/>
    </source>
</evidence>
<reference evidence="10" key="5">
    <citation type="journal article" date="2018" name="Genome Biol.">
        <title>SKESA: strategic k-mer extension for scrupulous assemblies.</title>
        <authorList>
            <person name="Souvorov A."/>
            <person name="Agarwala R."/>
            <person name="Lipman D.J."/>
        </authorList>
    </citation>
    <scope>NUCLEOTIDE SEQUENCE</scope>
    <source>
        <strain evidence="10">O50</strain>
    </source>
</reference>
<reference evidence="10" key="8">
    <citation type="submission" date="2020-09" db="EMBL/GenBank/DDBJ databases">
        <authorList>
            <consortium name="NCBI Pathogen Detection Project"/>
        </authorList>
    </citation>
    <scope>NUCLEOTIDE SEQUENCE</scope>
    <source>
        <strain evidence="10">O50</strain>
    </source>
</reference>
<evidence type="ECO:0000313" key="8">
    <source>
        <dbReference type="EMBL" id="EMM7460325.1"/>
    </source>
</evidence>
<dbReference type="GO" id="GO:0080120">
    <property type="term" value="P:CAAX-box protein maturation"/>
    <property type="evidence" value="ECO:0007669"/>
    <property type="project" value="UniProtKB-ARBA"/>
</dbReference>
<dbReference type="PANTHER" id="PTHR36435">
    <property type="entry name" value="SLR1288 PROTEIN"/>
    <property type="match status" value="1"/>
</dbReference>
<dbReference type="Proteomes" id="UP000789647">
    <property type="component" value="Chromosome"/>
</dbReference>
<keyword evidence="1" id="KW-1133">Transmembrane helix</keyword>
<keyword evidence="10" id="KW-0378">Hydrolase</keyword>
<dbReference type="EMBL" id="ABOSXX010000019">
    <property type="protein sequence ID" value="ELV3681070.1"/>
    <property type="molecule type" value="Genomic_DNA"/>
</dbReference>
<evidence type="ECO:0000313" key="5">
    <source>
        <dbReference type="EMBL" id="CDL41455.1"/>
    </source>
</evidence>
<keyword evidence="10" id="KW-0482">Metalloprotease</keyword>
<evidence type="ECO:0000256" key="1">
    <source>
        <dbReference type="SAM" id="Phobius"/>
    </source>
</evidence>
<reference evidence="19" key="7">
    <citation type="submission" date="2020-06" db="EMBL/GenBank/DDBJ databases">
        <title>REHAB project genomes.</title>
        <authorList>
            <person name="Shaw L.P."/>
        </authorList>
    </citation>
    <scope>NUCLEOTIDE SEQUENCE [LARGE SCALE GENOMIC DNA]</scope>
    <source>
        <strain evidence="19">RHBSTW-00370</strain>
    </source>
</reference>
<evidence type="ECO:0000313" key="4">
    <source>
        <dbReference type="EMBL" id="CAH6592649.1"/>
    </source>
</evidence>
<sequence>MSQDADNLYIARTKAVAGCFSMFLLMFGLTFTPLFFPASQDLLAKGLLFPLLFALEFVVLVPLYYFFFRKREGLGKGIFNARWFTILFAALLFIQLILPLILGLRQTEAWVTSQISLSSYALWLSTLTLIFIAPVYEEIVFRGCLFNAFQYWFNNKTWLSSVVVSVIFAIMHTQYVDLRTLLMLFLVSQVLIIARLKSNGLLMPIMLHIVMNGTVIALQMGAQTLLPDS</sequence>
<reference evidence="14" key="9">
    <citation type="journal article" date="2021" name="Microb. Genom.">
        <title>A genomic epidemiological study shows that prevalence of antimicrobial resistance in Enterobacterales is associated with the livestock host, as well as antimicrobial usage.</title>
        <authorList>
            <person name="AbuOun M."/>
            <person name="Jones H."/>
            <person name="Stubberfield E."/>
            <person name="Gilson D."/>
            <person name="Shaw L.P."/>
            <person name="Hubbard A.T.M."/>
            <person name="Chau K.K."/>
            <person name="Sebra R."/>
            <person name="Peto T.E.A."/>
            <person name="Crook D.W."/>
            <person name="Read D.S."/>
            <person name="Gweon H.S."/>
            <person name="Walker A.S."/>
            <person name="Stoesser N."/>
            <person name="Smith R.P."/>
            <person name="Anjum M.F."/>
            <person name="On Behalf Of The Rehab Consortium."/>
        </authorList>
    </citation>
    <scope>NUCLEOTIDE SEQUENCE</scope>
    <source>
        <strain evidence="14">RHBSTW-00370</strain>
    </source>
</reference>
<dbReference type="Proteomes" id="UP000512222">
    <property type="component" value="Chromosome"/>
</dbReference>
<feature type="transmembrane region" description="Helical" evidence="1">
    <location>
        <begin position="157"/>
        <end position="175"/>
    </location>
</feature>
<dbReference type="EMBL" id="CP056573">
    <property type="protein sequence ID" value="QLV30762.1"/>
    <property type="molecule type" value="Genomic_DNA"/>
</dbReference>
<protein>
    <submittedName>
        <fullName evidence="11">CAAX protease</fullName>
    </submittedName>
    <submittedName>
        <fullName evidence="10">CPBP family intramembrane metalloprotease</fullName>
    </submittedName>
    <submittedName>
        <fullName evidence="12">Type II CAAX endopeptidase family protein</fullName>
    </submittedName>
</protein>
<dbReference type="AlphaFoldDB" id="A0A0D7M1L0"/>
<gene>
    <name evidence="4" type="ORF">AI2935V1_2665</name>
    <name evidence="3" type="ORF">AM363_15045</name>
    <name evidence="11" type="ORF">AN672_19085</name>
    <name evidence="13" type="ORF">B9P89_25785</name>
    <name evidence="14" type="ORF">HV178_12570</name>
    <name evidence="10" type="ORF">I9Y29_003670</name>
    <name evidence="6" type="ORF">KY227_001775</name>
    <name evidence="8" type="ORF">P7U51_004921</name>
    <name evidence="9" type="ORF">PQQ21_001501</name>
    <name evidence="12" type="ORF">RYZ67_13320</name>
    <name evidence="7" type="ORF">SGX49_003531</name>
</gene>
<dbReference type="EMBL" id="ABKLER030000005">
    <property type="protein sequence ID" value="EMN4144280.1"/>
    <property type="molecule type" value="Genomic_DNA"/>
</dbReference>
<dbReference type="EMBL" id="OW995941">
    <property type="protein sequence ID" value="CAH6592649.1"/>
    <property type="molecule type" value="Genomic_DNA"/>
</dbReference>
<dbReference type="EMBL" id="NEFA01000051">
    <property type="protein sequence ID" value="OYQ95298.1"/>
    <property type="molecule type" value="Genomic_DNA"/>
</dbReference>
<proteinExistence type="predicted"/>
<dbReference type="EMBL" id="ABBJDF010000008">
    <property type="protein sequence ID" value="EHT9938716.1"/>
    <property type="molecule type" value="Genomic_DNA"/>
</dbReference>
<reference evidence="5 15" key="1">
    <citation type="submission" date="2013-10" db="EMBL/GenBank/DDBJ databases">
        <title>Antibiotic resistance diversity of beta-lactamase producers in the General Hospital Vienna.</title>
        <authorList>
            <person name="Barisic I."/>
            <person name="Mitteregger D."/>
            <person name="Hirschl A.M."/>
            <person name="Noehammer C."/>
            <person name="Wiesinger-Mayr H."/>
        </authorList>
    </citation>
    <scope>NUCLEOTIDE SEQUENCE [LARGE SCALE GENOMIC DNA]</scope>
    <source>
        <strain evidence="5 15">ISC11</strain>
    </source>
</reference>
<dbReference type="EMBL" id="JAWPBU010000013">
    <property type="protein sequence ID" value="MDW2759460.1"/>
    <property type="molecule type" value="Genomic_DNA"/>
</dbReference>
<evidence type="ECO:0000313" key="10">
    <source>
        <dbReference type="EMBL" id="HAT3899208.1"/>
    </source>
</evidence>
<dbReference type="Pfam" id="PF02517">
    <property type="entry name" value="Rce1-like"/>
    <property type="match status" value="1"/>
</dbReference>
<dbReference type="EMBL" id="ABLGCN030000021">
    <property type="protein sequence ID" value="EMM7460325.1"/>
    <property type="molecule type" value="Genomic_DNA"/>
</dbReference>
<reference evidence="3 18" key="6">
    <citation type="submission" date="2018-09" db="EMBL/GenBank/DDBJ databases">
        <title>Whole genome sequencing of Citrobacter freundii AR_0116.</title>
        <authorList>
            <person name="Conlan S."/>
            <person name="Thomas P.J."/>
            <person name="Mullikin J."/>
            <person name="Frank K.M."/>
            <person name="Segre J.A."/>
        </authorList>
    </citation>
    <scope>NUCLEOTIDE SEQUENCE [LARGE SCALE GENOMIC DNA]</scope>
    <source>
        <strain evidence="3 18">AR_0116</strain>
    </source>
</reference>
<dbReference type="Proteomes" id="UP000215827">
    <property type="component" value="Unassembled WGS sequence"/>
</dbReference>
<evidence type="ECO:0000313" key="17">
    <source>
        <dbReference type="Proteomes" id="UP000215827"/>
    </source>
</evidence>
<feature type="transmembrane region" description="Helical" evidence="1">
    <location>
        <begin position="114"/>
        <end position="136"/>
    </location>
</feature>
<evidence type="ECO:0000313" key="15">
    <source>
        <dbReference type="Proteomes" id="UP000019194"/>
    </source>
</evidence>
<reference evidence="11 16" key="3">
    <citation type="journal article" date="2017" name="PLoS ONE">
        <title>Genomic and phenotypic characterisation of fluoroquinolone resistance mechanisms in Enterobacteriaceae in Durban, South Africa.</title>
        <authorList>
            <person name="Osei Sekyere J."/>
            <person name="Amoako D.G."/>
        </authorList>
    </citation>
    <scope>NUCLEOTIDE SEQUENCE [LARGE SCALE GENOMIC DNA]</scope>
    <source>
        <strain evidence="11 16">ST62:944112508</strain>
    </source>
</reference>
<dbReference type="InterPro" id="IPR052710">
    <property type="entry name" value="CAAX_protease"/>
</dbReference>
<evidence type="ECO:0000313" key="13">
    <source>
        <dbReference type="EMBL" id="OYQ95298.1"/>
    </source>
</evidence>
<dbReference type="RefSeq" id="WP_003028926.1">
    <property type="nucleotide sequence ID" value="NZ_AP026940.1"/>
</dbReference>
<dbReference type="Proteomes" id="UP000855471">
    <property type="component" value="Unassembled WGS sequence"/>
</dbReference>
<dbReference type="EMBL" id="DACSXJ010000025">
    <property type="protein sequence ID" value="HAT3899208.1"/>
    <property type="molecule type" value="Genomic_DNA"/>
</dbReference>